<protein>
    <submittedName>
        <fullName evidence="2">Peptidase A5, thermopsin</fullName>
    </submittedName>
</protein>
<keyword evidence="1" id="KW-0812">Transmembrane</keyword>
<keyword evidence="1" id="KW-0472">Membrane</keyword>
<name>C7DHR3_MICA2</name>
<dbReference type="InterPro" id="IPR007981">
    <property type="entry name" value="Peptidase_A5"/>
</dbReference>
<reference evidence="2 3" key="1">
    <citation type="journal article" date="2009" name="Genome Biol.">
        <title>Community-wide analysis of microbial genome sequence signatures.</title>
        <authorList>
            <person name="Dick G.J."/>
            <person name="Andersson A.F."/>
            <person name="Baker B.J."/>
            <person name="Simmons S.L."/>
            <person name="Thomas B.C."/>
            <person name="Yelton A.P."/>
            <person name="Banfield J.F."/>
        </authorList>
    </citation>
    <scope>NUCLEOTIDE SEQUENCE [LARGE SCALE GENOMIC DNA]</scope>
    <source>
        <strain evidence="2">ARMAN-2</strain>
    </source>
</reference>
<keyword evidence="3" id="KW-1185">Reference proteome</keyword>
<organism evidence="2 3">
    <name type="scientific">Candidatus Micrarchaeum acidiphilum ARMAN-2</name>
    <dbReference type="NCBI Taxonomy" id="425595"/>
    <lineage>
        <taxon>Archaea</taxon>
        <taxon>Candidatus Micrarchaeota</taxon>
        <taxon>Candidatus Micrarchaeia</taxon>
        <taxon>Candidatus Micrarchaeales</taxon>
        <taxon>Candidatus Micrarchaeaceae</taxon>
        <taxon>Candidatus Micrarchaeum</taxon>
    </lineage>
</organism>
<dbReference type="Proteomes" id="UP000332487">
    <property type="component" value="Unassembled WGS sequence"/>
</dbReference>
<evidence type="ECO:0000313" key="2">
    <source>
        <dbReference type="EMBL" id="EET90165.1"/>
    </source>
</evidence>
<reference evidence="2 3" key="2">
    <citation type="journal article" date="2010" name="Proc. Natl. Acad. Sci. U.S.A.">
        <title>Enigmatic, ultrasmall, uncultivated Archaea.</title>
        <authorList>
            <person name="Baker B.J."/>
            <person name="Comolli L.R."/>
            <person name="Dick G.J."/>
            <person name="Hauser L.J."/>
            <person name="Hyatt D."/>
            <person name="Dill B.D."/>
            <person name="Land M.L."/>
            <person name="Verberkmoes N.C."/>
            <person name="Hettich R.L."/>
            <person name="Banfield J.F."/>
        </authorList>
    </citation>
    <scope>NUCLEOTIDE SEQUENCE [LARGE SCALE GENOMIC DNA]</scope>
    <source>
        <strain evidence="2">ARMAN-2</strain>
    </source>
</reference>
<sequence length="650" mass="73880">MKSKKKHSKKRIIAYIIIAIVIIFVVSTILGSLIPYVNVTNIQLIANLTSRKNVTELEGFTQIANSIENYTLSVSNPNYYNMTLENFEVKTANFSLVGVRPNLPVVIKPQTTENFTLLIKLPNYTYNGTLSIIENYKINHIYYKYNSFEQLNLTNNELLIIKAMTNTPSNVSVLTNSEYNNFTLNRPYSAAYHKNINSNSVLTIDNLNAGSYYILMFSNSSNSTFNFESFMPNEFKLINGTYAMNFNLNNISKINFTCASTDPSQIYLSNNNRSALLINITKENLSSIWLINQYLNKGNYTISVKSNGTTLVAFNITPRLVNPFHDIFQNKSNGAVPTGIASYGLYDTLNKSTRTYQIRTNEIIGIANVSSIKAYNATPPSNVSKYGASLQLNVVMNGYNSNGKEMTYWLQDVVRFNTSDKNFYILDNIWNYSLPQANMTEVYGNGKLSTYTFNSTYKQKLYVFSFPKYYMNYSLPLSIKLITIAKGNRISFGYQILKNDYCNFNQNSFTCRDMYLNATPQSVIFYDNVTIPDLNNYSILVTPYYETPGTINSNGNYYDAELIFGGEGNGENTTFSSMNATLQLLYKRNGTLTMFPTYYTFGRDTEEGVYNLYTAVKNGTGYVNIGNLNPLDDIKSDYNLTYLQHNYTLR</sequence>
<evidence type="ECO:0000256" key="1">
    <source>
        <dbReference type="SAM" id="Phobius"/>
    </source>
</evidence>
<dbReference type="AlphaFoldDB" id="C7DHR3"/>
<accession>C7DHR3</accession>
<dbReference type="EMBL" id="GG697240">
    <property type="protein sequence ID" value="EET90165.1"/>
    <property type="molecule type" value="Genomic_DNA"/>
</dbReference>
<proteinExistence type="predicted"/>
<feature type="transmembrane region" description="Helical" evidence="1">
    <location>
        <begin position="12"/>
        <end position="37"/>
    </location>
</feature>
<keyword evidence="1" id="KW-1133">Transmembrane helix</keyword>
<evidence type="ECO:0000313" key="3">
    <source>
        <dbReference type="Proteomes" id="UP000332487"/>
    </source>
</evidence>
<dbReference type="Pfam" id="PF05317">
    <property type="entry name" value="Thermopsin"/>
    <property type="match status" value="1"/>
</dbReference>
<gene>
    <name evidence="2" type="ORF">UNLARM2_0605</name>
</gene>